<gene>
    <name evidence="1" type="ORF">OU989_23545</name>
</gene>
<geneLocation type="plasmid" evidence="1 2">
    <name>unnamed</name>
</geneLocation>
<evidence type="ECO:0000313" key="2">
    <source>
        <dbReference type="Proteomes" id="UP001219585"/>
    </source>
</evidence>
<proteinExistence type="predicted"/>
<evidence type="ECO:0000313" key="1">
    <source>
        <dbReference type="EMBL" id="WDV09266.1"/>
    </source>
</evidence>
<keyword evidence="1" id="KW-0614">Plasmid</keyword>
<sequence>MKTYAEIAEQLRMPFPPGTVKVSNDGKRGHIPVQVYMSRLEEVAESQWHWRIIGDPVFNFEKYFVVVKGEITLVDAIRQGIGIAKITKNETTSIKNALMTAESEAFRDACDKFKMGWYDLAQYRDWSSNPGIMQSNDVPPFTESIVIEGFDPNVHSVMPSEGRSCIKCKKPLSQNEELLLSINGIKFAYCKEHVPQQLVKNRTEI</sequence>
<dbReference type="Proteomes" id="UP001219585">
    <property type="component" value="Plasmid unnamed"/>
</dbReference>
<name>A0AAJ5UTQ1_9BACI</name>
<dbReference type="EMBL" id="CP113528">
    <property type="protein sequence ID" value="WDV09266.1"/>
    <property type="molecule type" value="Genomic_DNA"/>
</dbReference>
<accession>A0AAJ5UTQ1</accession>
<dbReference type="KEGG" id="liu:OU989_23545"/>
<reference evidence="1" key="1">
    <citation type="submission" date="2022-11" db="EMBL/GenBank/DDBJ databases">
        <title>Lysinibacillus irui.</title>
        <authorList>
            <person name="Akintayo S.O."/>
        </authorList>
    </citation>
    <scope>NUCLEOTIDE SEQUENCE</scope>
    <source>
        <strain evidence="1">IRB4-01</strain>
        <plasmid evidence="1">unnamed</plasmid>
    </source>
</reference>
<dbReference type="AlphaFoldDB" id="A0AAJ5UTQ1"/>
<dbReference type="RefSeq" id="WP_274797486.1">
    <property type="nucleotide sequence ID" value="NZ_CP113528.1"/>
</dbReference>
<protein>
    <submittedName>
        <fullName evidence="1">Uncharacterized protein</fullName>
    </submittedName>
</protein>
<organism evidence="1 2">
    <name type="scientific">Lysinibacillus irui</name>
    <dbReference type="NCBI Taxonomy" id="2998077"/>
    <lineage>
        <taxon>Bacteria</taxon>
        <taxon>Bacillati</taxon>
        <taxon>Bacillota</taxon>
        <taxon>Bacilli</taxon>
        <taxon>Bacillales</taxon>
        <taxon>Bacillaceae</taxon>
        <taxon>Lysinibacillus</taxon>
    </lineage>
</organism>